<dbReference type="UniPathway" id="UPA00916">
    <property type="reaction ID" value="UER00889"/>
</dbReference>
<keyword evidence="7 12" id="KW-0418">Kinase</keyword>
<evidence type="ECO:0000256" key="9">
    <source>
        <dbReference type="ARBA" id="ARBA00022842"/>
    </source>
</evidence>
<feature type="binding site" evidence="12">
    <location>
        <position position="246"/>
    </location>
    <ligand>
        <name>K(+)</name>
        <dbReference type="ChEBI" id="CHEBI:29103"/>
    </ligand>
</feature>
<dbReference type="Pfam" id="PF00294">
    <property type="entry name" value="PfkB"/>
    <property type="match status" value="1"/>
</dbReference>
<dbReference type="HAMAP" id="MF_01987">
    <property type="entry name" value="Ribokinase"/>
    <property type="match status" value="1"/>
</dbReference>
<dbReference type="InterPro" id="IPR002173">
    <property type="entry name" value="Carboh/pur_kinase_PfkB_CS"/>
</dbReference>
<evidence type="ECO:0000256" key="1">
    <source>
        <dbReference type="ARBA" id="ARBA00005380"/>
    </source>
</evidence>
<comment type="catalytic activity">
    <reaction evidence="12">
        <text>D-ribose + ATP = D-ribose 5-phosphate + ADP + H(+)</text>
        <dbReference type="Rhea" id="RHEA:13697"/>
        <dbReference type="ChEBI" id="CHEBI:15378"/>
        <dbReference type="ChEBI" id="CHEBI:30616"/>
        <dbReference type="ChEBI" id="CHEBI:47013"/>
        <dbReference type="ChEBI" id="CHEBI:78346"/>
        <dbReference type="ChEBI" id="CHEBI:456216"/>
        <dbReference type="EC" id="2.7.1.15"/>
    </reaction>
</comment>
<evidence type="ECO:0000256" key="3">
    <source>
        <dbReference type="ARBA" id="ARBA00016943"/>
    </source>
</evidence>
<evidence type="ECO:0000256" key="8">
    <source>
        <dbReference type="ARBA" id="ARBA00022840"/>
    </source>
</evidence>
<keyword evidence="12" id="KW-0963">Cytoplasm</keyword>
<dbReference type="GO" id="GO:0046872">
    <property type="term" value="F:metal ion binding"/>
    <property type="evidence" value="ECO:0007669"/>
    <property type="project" value="UniProtKB-KW"/>
</dbReference>
<keyword evidence="8 12" id="KW-0067">ATP-binding</keyword>
<evidence type="ECO:0000256" key="7">
    <source>
        <dbReference type="ARBA" id="ARBA00022777"/>
    </source>
</evidence>
<dbReference type="OrthoDB" id="9775849at2"/>
<dbReference type="GO" id="GO:0005524">
    <property type="term" value="F:ATP binding"/>
    <property type="evidence" value="ECO:0007669"/>
    <property type="project" value="UniProtKB-UniRule"/>
</dbReference>
<comment type="subcellular location">
    <subcellularLocation>
        <location evidence="12">Cytoplasm</location>
    </subcellularLocation>
</comment>
<feature type="binding site" evidence="12">
    <location>
        <begin position="11"/>
        <end position="13"/>
    </location>
    <ligand>
        <name>substrate</name>
    </ligand>
</feature>
<keyword evidence="10 12" id="KW-0630">Potassium</keyword>
<reference evidence="15" key="1">
    <citation type="submission" date="2016-10" db="EMBL/GenBank/DDBJ databases">
        <authorList>
            <person name="Varghese N."/>
            <person name="Submissions S."/>
        </authorList>
    </citation>
    <scope>NUCLEOTIDE SEQUENCE [LARGE SCALE GENOMIC DNA]</scope>
    <source>
        <strain evidence="15">CGMCC 1.10784</strain>
    </source>
</reference>
<feature type="domain" description="Carbohydrate kinase PfkB" evidence="13">
    <location>
        <begin position="1"/>
        <end position="292"/>
    </location>
</feature>
<dbReference type="GO" id="GO:0005829">
    <property type="term" value="C:cytosol"/>
    <property type="evidence" value="ECO:0007669"/>
    <property type="project" value="TreeGrafter"/>
</dbReference>
<dbReference type="CDD" id="cd01174">
    <property type="entry name" value="ribokinase"/>
    <property type="match status" value="1"/>
</dbReference>
<evidence type="ECO:0000256" key="12">
    <source>
        <dbReference type="HAMAP-Rule" id="MF_01987"/>
    </source>
</evidence>
<comment type="caution">
    <text evidence="12">Lacks conserved residue(s) required for the propagation of feature annotation.</text>
</comment>
<evidence type="ECO:0000256" key="6">
    <source>
        <dbReference type="ARBA" id="ARBA00022741"/>
    </source>
</evidence>
<feature type="binding site" evidence="12">
    <location>
        <position position="280"/>
    </location>
    <ligand>
        <name>K(+)</name>
        <dbReference type="ChEBI" id="CHEBI:29103"/>
    </ligand>
</feature>
<feature type="active site" description="Proton acceptor" evidence="12">
    <location>
        <position position="250"/>
    </location>
</feature>
<dbReference type="Proteomes" id="UP000198855">
    <property type="component" value="Unassembled WGS sequence"/>
</dbReference>
<keyword evidence="11 12" id="KW-0119">Carbohydrate metabolism</keyword>
<feature type="binding site" evidence="12">
    <location>
        <position position="244"/>
    </location>
    <ligand>
        <name>K(+)</name>
        <dbReference type="ChEBI" id="CHEBI:29103"/>
    </ligand>
</feature>
<keyword evidence="9 12" id="KW-0460">Magnesium</keyword>
<organism evidence="14 15">
    <name type="scientific">Paenibacillus catalpae</name>
    <dbReference type="NCBI Taxonomy" id="1045775"/>
    <lineage>
        <taxon>Bacteria</taxon>
        <taxon>Bacillati</taxon>
        <taxon>Bacillota</taxon>
        <taxon>Bacilli</taxon>
        <taxon>Bacillales</taxon>
        <taxon>Paenibacillaceae</taxon>
        <taxon>Paenibacillus</taxon>
    </lineage>
</organism>
<feature type="binding site" evidence="12">
    <location>
        <position position="250"/>
    </location>
    <ligand>
        <name>substrate</name>
    </ligand>
</feature>
<dbReference type="PANTHER" id="PTHR10584:SF166">
    <property type="entry name" value="RIBOKINASE"/>
    <property type="match status" value="1"/>
</dbReference>
<dbReference type="PRINTS" id="PR00990">
    <property type="entry name" value="RIBOKINASE"/>
</dbReference>
<comment type="subunit">
    <text evidence="12">Homodimer.</text>
</comment>
<keyword evidence="4 12" id="KW-0808">Transferase</keyword>
<dbReference type="PROSITE" id="PS00584">
    <property type="entry name" value="PFKB_KINASES_2"/>
    <property type="match status" value="1"/>
</dbReference>
<keyword evidence="5 12" id="KW-0479">Metal-binding</keyword>
<feature type="binding site" evidence="12">
    <location>
        <position position="289"/>
    </location>
    <ligand>
        <name>K(+)</name>
        <dbReference type="ChEBI" id="CHEBI:29103"/>
    </ligand>
</feature>
<feature type="binding site" evidence="12">
    <location>
        <begin position="249"/>
        <end position="250"/>
    </location>
    <ligand>
        <name>ATP</name>
        <dbReference type="ChEBI" id="CHEBI:30616"/>
    </ligand>
</feature>
<evidence type="ECO:0000256" key="11">
    <source>
        <dbReference type="ARBA" id="ARBA00023277"/>
    </source>
</evidence>
<dbReference type="InterPro" id="IPR011611">
    <property type="entry name" value="PfkB_dom"/>
</dbReference>
<dbReference type="InterPro" id="IPR002139">
    <property type="entry name" value="Ribo/fructo_kinase"/>
</dbReference>
<comment type="function">
    <text evidence="12">Catalyzes the phosphorylation of ribose at O-5 in a reaction requiring ATP and magnesium. The resulting D-ribose-5-phosphate can then be used either for sythesis of nucleotides, histidine, and tryptophan, or as a component of the pentose phosphate pathway.</text>
</comment>
<feature type="binding site" evidence="12">
    <location>
        <position position="285"/>
    </location>
    <ligand>
        <name>K(+)</name>
        <dbReference type="ChEBI" id="CHEBI:29103"/>
    </ligand>
</feature>
<dbReference type="AlphaFoldDB" id="A0A1I1TYH0"/>
<comment type="cofactor">
    <cofactor evidence="12">
        <name>Mg(2+)</name>
        <dbReference type="ChEBI" id="CHEBI:18420"/>
    </cofactor>
    <text evidence="12">Requires a divalent cation, most likely magnesium in vivo, as an electrophilic catalyst to aid phosphoryl group transfer. It is the chelate of the metal and the nucleotide that is the actual substrate.</text>
</comment>
<evidence type="ECO:0000256" key="10">
    <source>
        <dbReference type="ARBA" id="ARBA00022958"/>
    </source>
</evidence>
<evidence type="ECO:0000313" key="14">
    <source>
        <dbReference type="EMBL" id="SFD63519.1"/>
    </source>
</evidence>
<dbReference type="PANTHER" id="PTHR10584">
    <property type="entry name" value="SUGAR KINASE"/>
    <property type="match status" value="1"/>
</dbReference>
<comment type="pathway">
    <text evidence="12">Carbohydrate metabolism; D-ribose degradation; D-ribose 5-phosphate from beta-D-ribopyranose: step 2/2.</text>
</comment>
<comment type="similarity">
    <text evidence="12">Belongs to the carbohydrate kinase PfkB family. Ribokinase subfamily.</text>
</comment>
<accession>A0A1I1TYH0</accession>
<feature type="binding site" evidence="12">
    <location>
        <position position="283"/>
    </location>
    <ligand>
        <name>K(+)</name>
        <dbReference type="ChEBI" id="CHEBI:29103"/>
    </ligand>
</feature>
<keyword evidence="6 12" id="KW-0547">Nucleotide-binding</keyword>
<feature type="binding site" evidence="12">
    <location>
        <begin position="217"/>
        <end position="222"/>
    </location>
    <ligand>
        <name>ATP</name>
        <dbReference type="ChEBI" id="CHEBI:30616"/>
    </ligand>
</feature>
<dbReference type="STRING" id="1045775.SAMN05216378_0758"/>
<dbReference type="EMBL" id="FOMT01000001">
    <property type="protein sequence ID" value="SFD63519.1"/>
    <property type="molecule type" value="Genomic_DNA"/>
</dbReference>
<name>A0A1I1TYH0_9BACL</name>
<feature type="binding site" evidence="12">
    <location>
        <position position="181"/>
    </location>
    <ligand>
        <name>ATP</name>
        <dbReference type="ChEBI" id="CHEBI:30616"/>
    </ligand>
</feature>
<dbReference type="InterPro" id="IPR029056">
    <property type="entry name" value="Ribokinase-like"/>
</dbReference>
<dbReference type="Gene3D" id="3.40.1190.20">
    <property type="match status" value="1"/>
</dbReference>
<feature type="binding site" evidence="12">
    <location>
        <position position="137"/>
    </location>
    <ligand>
        <name>substrate</name>
    </ligand>
</feature>
<comment type="similarity">
    <text evidence="1">Belongs to the carbohydrate kinase pfkB family.</text>
</comment>
<proteinExistence type="inferred from homology"/>
<keyword evidence="15" id="KW-1185">Reference proteome</keyword>
<comment type="activity regulation">
    <text evidence="12">Activated by a monovalent cation that binds near, but not in, the active site. The most likely occupant of the site in vivo is potassium. Ion binding induces a conformational change that may alter substrate affinity.</text>
</comment>
<evidence type="ECO:0000256" key="2">
    <source>
        <dbReference type="ARBA" id="ARBA00012035"/>
    </source>
</evidence>
<dbReference type="InterPro" id="IPR011877">
    <property type="entry name" value="Ribokinase"/>
</dbReference>
<dbReference type="SUPFAM" id="SSF53613">
    <property type="entry name" value="Ribokinase-like"/>
    <property type="match status" value="1"/>
</dbReference>
<feature type="binding site" evidence="12">
    <location>
        <begin position="39"/>
        <end position="43"/>
    </location>
    <ligand>
        <name>substrate</name>
    </ligand>
</feature>
<evidence type="ECO:0000256" key="4">
    <source>
        <dbReference type="ARBA" id="ARBA00022679"/>
    </source>
</evidence>
<protein>
    <recommendedName>
        <fullName evidence="3 12">Ribokinase</fullName>
        <shortName evidence="12">RK</shortName>
        <ecNumber evidence="2 12">2.7.1.15</ecNumber>
    </recommendedName>
</protein>
<evidence type="ECO:0000259" key="13">
    <source>
        <dbReference type="Pfam" id="PF00294"/>
    </source>
</evidence>
<evidence type="ECO:0000313" key="15">
    <source>
        <dbReference type="Proteomes" id="UP000198855"/>
    </source>
</evidence>
<dbReference type="EC" id="2.7.1.15" evidence="2 12"/>
<dbReference type="NCBIfam" id="TIGR02152">
    <property type="entry name" value="D_ribokin_bact"/>
    <property type="match status" value="1"/>
</dbReference>
<evidence type="ECO:0000256" key="5">
    <source>
        <dbReference type="ARBA" id="ARBA00022723"/>
    </source>
</evidence>
<gene>
    <name evidence="12" type="primary">rbsK</name>
    <name evidence="14" type="ORF">SAMN05216378_0758</name>
</gene>
<dbReference type="GO" id="GO:0004747">
    <property type="term" value="F:ribokinase activity"/>
    <property type="evidence" value="ECO:0007669"/>
    <property type="project" value="UniProtKB-UniRule"/>
</dbReference>
<sequence length="320" mass="34335">MKSIYVAGSINMDIVNKLDQFPLPGQTVEGLHTQYHPGGKGANQAVAAAMACSRVQMVGAVGKDAFRATLLHSLQDKDVGIDYVLPKDGGSGLAFITVNSEGENYIVLSPGANKLLSDQDLPDQMWIDAGLILLQNEIPWEVTRAILQTANEYGIPVWLNPAPAFVMPNDLFPLIHTLILNESEAEILTAVSISSENDAIQAVYQLLHSGIRRVILTMGSKGLLFVDEFKQITYLEAYSVQAVDTTAAGDTFIGAFASAWMSGQTLSEGVKFASAAAALAVAKSGAQDSIPSKIEIEAFILSNPAPNHRIVSRYNEFPSI</sequence>
<dbReference type="GO" id="GO:0019303">
    <property type="term" value="P:D-ribose catabolic process"/>
    <property type="evidence" value="ECO:0007669"/>
    <property type="project" value="UniProtKB-UniRule"/>
</dbReference>
<dbReference type="RefSeq" id="WP_091181164.1">
    <property type="nucleotide sequence ID" value="NZ_FOMT01000001.1"/>
</dbReference>